<sequence length="192" mass="21528">MIKKFKKRFGKSDREEAVDVKKRSGLREAVERVTDAITFAEAGFPEHAREILGEPETLGRKILVVGHEDTFSRPVIDYALGFAERMGYEIVALNVLHLPKDSKKVGPYCSLIAKEFQNTCEESIAEFYREAQERGIGFHHVVKVGDPDKCIKEVTDEIRRIEFVISEPEALPEVVAKGEEVVIPVYAVAAPA</sequence>
<accession>A0A1M5EJG0</accession>
<evidence type="ECO:0000313" key="1">
    <source>
        <dbReference type="EMBL" id="SHF79274.1"/>
    </source>
</evidence>
<gene>
    <name evidence="1" type="ORF">SAMN02745206_02669</name>
</gene>
<evidence type="ECO:0000313" key="2">
    <source>
        <dbReference type="Proteomes" id="UP000184076"/>
    </source>
</evidence>
<dbReference type="STRING" id="1121391.SAMN02745206_02669"/>
<organism evidence="1 2">
    <name type="scientific">Desulfacinum infernum DSM 9756</name>
    <dbReference type="NCBI Taxonomy" id="1121391"/>
    <lineage>
        <taxon>Bacteria</taxon>
        <taxon>Pseudomonadati</taxon>
        <taxon>Thermodesulfobacteriota</taxon>
        <taxon>Syntrophobacteria</taxon>
        <taxon>Syntrophobacterales</taxon>
        <taxon>Syntrophobacteraceae</taxon>
        <taxon>Desulfacinum</taxon>
    </lineage>
</organism>
<name>A0A1M5EJG0_9BACT</name>
<dbReference type="EMBL" id="FQVB01000027">
    <property type="protein sequence ID" value="SHF79274.1"/>
    <property type="molecule type" value="Genomic_DNA"/>
</dbReference>
<dbReference type="Gene3D" id="3.40.50.620">
    <property type="entry name" value="HUPs"/>
    <property type="match status" value="1"/>
</dbReference>
<keyword evidence="2" id="KW-1185">Reference proteome</keyword>
<dbReference type="Proteomes" id="UP000184076">
    <property type="component" value="Unassembled WGS sequence"/>
</dbReference>
<proteinExistence type="predicted"/>
<dbReference type="InterPro" id="IPR014729">
    <property type="entry name" value="Rossmann-like_a/b/a_fold"/>
</dbReference>
<dbReference type="AlphaFoldDB" id="A0A1M5EJG0"/>
<dbReference type="SUPFAM" id="SSF52402">
    <property type="entry name" value="Adenine nucleotide alpha hydrolases-like"/>
    <property type="match status" value="1"/>
</dbReference>
<protein>
    <submittedName>
        <fullName evidence="1">Universal stress protein family protein</fullName>
    </submittedName>
</protein>
<reference evidence="2" key="1">
    <citation type="submission" date="2016-11" db="EMBL/GenBank/DDBJ databases">
        <authorList>
            <person name="Varghese N."/>
            <person name="Submissions S."/>
        </authorList>
    </citation>
    <scope>NUCLEOTIDE SEQUENCE [LARGE SCALE GENOMIC DNA]</scope>
    <source>
        <strain evidence="2">DSM 9756</strain>
    </source>
</reference>
<dbReference type="RefSeq" id="WP_073040290.1">
    <property type="nucleotide sequence ID" value="NZ_FQVB01000027.1"/>
</dbReference>